<protein>
    <recommendedName>
        <fullName evidence="2">DUF7730 domain-containing protein</fullName>
    </recommendedName>
</protein>
<evidence type="ECO:0000256" key="1">
    <source>
        <dbReference type="SAM" id="MobiDB-lite"/>
    </source>
</evidence>
<gene>
    <name evidence="3" type="ORF">BU26DRAFT_560563</name>
</gene>
<feature type="compositionally biased region" description="Polar residues" evidence="1">
    <location>
        <begin position="261"/>
        <end position="278"/>
    </location>
</feature>
<evidence type="ECO:0000313" key="3">
    <source>
        <dbReference type="EMBL" id="KAF2253239.1"/>
    </source>
</evidence>
<feature type="region of interest" description="Disordered" evidence="1">
    <location>
        <begin position="1"/>
        <end position="22"/>
    </location>
</feature>
<dbReference type="GeneID" id="54586140"/>
<reference evidence="3" key="1">
    <citation type="journal article" date="2020" name="Stud. Mycol.">
        <title>101 Dothideomycetes genomes: a test case for predicting lifestyles and emergence of pathogens.</title>
        <authorList>
            <person name="Haridas S."/>
            <person name="Albert R."/>
            <person name="Binder M."/>
            <person name="Bloem J."/>
            <person name="Labutti K."/>
            <person name="Salamov A."/>
            <person name="Andreopoulos B."/>
            <person name="Baker S."/>
            <person name="Barry K."/>
            <person name="Bills G."/>
            <person name="Bluhm B."/>
            <person name="Cannon C."/>
            <person name="Castanera R."/>
            <person name="Culley D."/>
            <person name="Daum C."/>
            <person name="Ezra D."/>
            <person name="Gonzalez J."/>
            <person name="Henrissat B."/>
            <person name="Kuo A."/>
            <person name="Liang C."/>
            <person name="Lipzen A."/>
            <person name="Lutzoni F."/>
            <person name="Magnuson J."/>
            <person name="Mondo S."/>
            <person name="Nolan M."/>
            <person name="Ohm R."/>
            <person name="Pangilinan J."/>
            <person name="Park H.-J."/>
            <person name="Ramirez L."/>
            <person name="Alfaro M."/>
            <person name="Sun H."/>
            <person name="Tritt A."/>
            <person name="Yoshinaga Y."/>
            <person name="Zwiers L.-H."/>
            <person name="Turgeon B."/>
            <person name="Goodwin S."/>
            <person name="Spatafora J."/>
            <person name="Crous P."/>
            <person name="Grigoriev I."/>
        </authorList>
    </citation>
    <scope>NUCLEOTIDE SEQUENCE</scope>
    <source>
        <strain evidence="3">CBS 122368</strain>
    </source>
</reference>
<dbReference type="EMBL" id="ML987191">
    <property type="protein sequence ID" value="KAF2253239.1"/>
    <property type="molecule type" value="Genomic_DNA"/>
</dbReference>
<dbReference type="OrthoDB" id="5413827at2759"/>
<organism evidence="3 4">
    <name type="scientific">Trematosphaeria pertusa</name>
    <dbReference type="NCBI Taxonomy" id="390896"/>
    <lineage>
        <taxon>Eukaryota</taxon>
        <taxon>Fungi</taxon>
        <taxon>Dikarya</taxon>
        <taxon>Ascomycota</taxon>
        <taxon>Pezizomycotina</taxon>
        <taxon>Dothideomycetes</taxon>
        <taxon>Pleosporomycetidae</taxon>
        <taxon>Pleosporales</taxon>
        <taxon>Massarineae</taxon>
        <taxon>Trematosphaeriaceae</taxon>
        <taxon>Trematosphaeria</taxon>
    </lineage>
</organism>
<sequence length="278" mass="30772">MSEGRQSSNGKTATATPVSRSGNGIMVSQAEIPAHLVAIYEHNATTSPLLCLPAELRNMIWELALGGQRVYIYGRSVEPTDPPEPWLILGSEVLDMRPVSGSAARRKSAFHLLEVSRQIFAETSALAYSLNTFVFQTPMAMRSWAEHLSCYPRLRQAVRSVYVDNDLCYNTYFSTVPLDYSADVGKPEPTNPLFTKMFPGLKTLIIPGIVMRDALETGRVTRGTAQGYSECIERKIREREGARGQILTIVFEDRAVREGEGSSTNRAGRQQAQHESGD</sequence>
<accession>A0A6A6ISH7</accession>
<dbReference type="PANTHER" id="PTHR38790">
    <property type="entry name" value="2EXR DOMAIN-CONTAINING PROTEIN-RELATED"/>
    <property type="match status" value="1"/>
</dbReference>
<dbReference type="InterPro" id="IPR056632">
    <property type="entry name" value="DUF7730"/>
</dbReference>
<name>A0A6A6ISH7_9PLEO</name>
<proteinExistence type="predicted"/>
<dbReference type="Pfam" id="PF24864">
    <property type="entry name" value="DUF7730"/>
    <property type="match status" value="1"/>
</dbReference>
<keyword evidence="4" id="KW-1185">Reference proteome</keyword>
<feature type="region of interest" description="Disordered" evidence="1">
    <location>
        <begin position="258"/>
        <end position="278"/>
    </location>
</feature>
<dbReference type="Proteomes" id="UP000800094">
    <property type="component" value="Unassembled WGS sequence"/>
</dbReference>
<evidence type="ECO:0000313" key="4">
    <source>
        <dbReference type="Proteomes" id="UP000800094"/>
    </source>
</evidence>
<dbReference type="AlphaFoldDB" id="A0A6A6ISH7"/>
<feature type="domain" description="DUF7730" evidence="2">
    <location>
        <begin position="44"/>
        <end position="177"/>
    </location>
</feature>
<dbReference type="PANTHER" id="PTHR38790:SF4">
    <property type="entry name" value="2EXR DOMAIN-CONTAINING PROTEIN"/>
    <property type="match status" value="1"/>
</dbReference>
<evidence type="ECO:0000259" key="2">
    <source>
        <dbReference type="Pfam" id="PF24864"/>
    </source>
</evidence>
<dbReference type="RefSeq" id="XP_033688243.1">
    <property type="nucleotide sequence ID" value="XM_033832810.1"/>
</dbReference>